<reference evidence="4 5" key="1">
    <citation type="journal article" date="2019" name="Int. J. Syst. Evol. Microbiol.">
        <title>The Global Catalogue of Microorganisms (GCM) 10K type strain sequencing project: providing services to taxonomists for standard genome sequencing and annotation.</title>
        <authorList>
            <consortium name="The Broad Institute Genomics Platform"/>
            <consortium name="The Broad Institute Genome Sequencing Center for Infectious Disease"/>
            <person name="Wu L."/>
            <person name="Ma J."/>
        </authorList>
    </citation>
    <scope>NUCLEOTIDE SEQUENCE [LARGE SCALE GENOMIC DNA]</scope>
    <source>
        <strain evidence="4 5">DSM 29988</strain>
    </source>
</reference>
<feature type="domain" description="CBS" evidence="3">
    <location>
        <begin position="72"/>
        <end position="131"/>
    </location>
</feature>
<dbReference type="PANTHER" id="PTHR43080">
    <property type="entry name" value="CBS DOMAIN-CONTAINING PROTEIN CBSX3, MITOCHONDRIAL"/>
    <property type="match status" value="1"/>
</dbReference>
<evidence type="ECO:0000256" key="2">
    <source>
        <dbReference type="PROSITE-ProRule" id="PRU00703"/>
    </source>
</evidence>
<evidence type="ECO:0000313" key="4">
    <source>
        <dbReference type="EMBL" id="MFC7202309.1"/>
    </source>
</evidence>
<protein>
    <submittedName>
        <fullName evidence="4">CBS domain-containing protein</fullName>
    </submittedName>
</protein>
<dbReference type="SUPFAM" id="SSF54631">
    <property type="entry name" value="CBS-domain pair"/>
    <property type="match status" value="1"/>
</dbReference>
<accession>A0ABD5ZB23</accession>
<dbReference type="Gene3D" id="3.10.580.10">
    <property type="entry name" value="CBS-domain"/>
    <property type="match status" value="1"/>
</dbReference>
<evidence type="ECO:0000256" key="1">
    <source>
        <dbReference type="ARBA" id="ARBA00023122"/>
    </source>
</evidence>
<name>A0ABD5ZB23_9EURY</name>
<organism evidence="4 5">
    <name type="scientific">Haloferax namakaokahaiae</name>
    <dbReference type="NCBI Taxonomy" id="1748331"/>
    <lineage>
        <taxon>Archaea</taxon>
        <taxon>Methanobacteriati</taxon>
        <taxon>Methanobacteriota</taxon>
        <taxon>Stenosarchaea group</taxon>
        <taxon>Halobacteria</taxon>
        <taxon>Halobacteriales</taxon>
        <taxon>Haloferacaceae</taxon>
        <taxon>Haloferax</taxon>
    </lineage>
</organism>
<dbReference type="InterPro" id="IPR051257">
    <property type="entry name" value="Diverse_CBS-Domain"/>
</dbReference>
<sequence>MQIEEIMTESVATVDSSASVADCARTMLKRGAGSVVVRVDGTPAGIVTESDALRAGVKSGRPLHKIPARAVMSNPIKWVRPDSTVRVAAKKMEDERVKKLVVVDGAKMVGIVTATDIAFHVSDVARGVGEMIEMKKKWESERRFR</sequence>
<comment type="caution">
    <text evidence="4">The sequence shown here is derived from an EMBL/GenBank/DDBJ whole genome shotgun (WGS) entry which is preliminary data.</text>
</comment>
<proteinExistence type="predicted"/>
<feature type="domain" description="CBS" evidence="3">
    <location>
        <begin position="7"/>
        <end position="63"/>
    </location>
</feature>
<dbReference type="SMART" id="SM00116">
    <property type="entry name" value="CBS"/>
    <property type="match status" value="2"/>
</dbReference>
<evidence type="ECO:0000313" key="5">
    <source>
        <dbReference type="Proteomes" id="UP001596481"/>
    </source>
</evidence>
<dbReference type="InterPro" id="IPR046342">
    <property type="entry name" value="CBS_dom_sf"/>
</dbReference>
<dbReference type="CDD" id="cd17776">
    <property type="entry name" value="CBS_pair_arch"/>
    <property type="match status" value="1"/>
</dbReference>
<gene>
    <name evidence="4" type="ORF">ACFQJC_02195</name>
</gene>
<evidence type="ECO:0000259" key="3">
    <source>
        <dbReference type="PROSITE" id="PS51371"/>
    </source>
</evidence>
<dbReference type="Pfam" id="PF00571">
    <property type="entry name" value="CBS"/>
    <property type="match status" value="2"/>
</dbReference>
<dbReference type="EMBL" id="JBHTAA010000001">
    <property type="protein sequence ID" value="MFC7202309.1"/>
    <property type="molecule type" value="Genomic_DNA"/>
</dbReference>
<dbReference type="RefSeq" id="WP_390221609.1">
    <property type="nucleotide sequence ID" value="NZ_JBHTAA010000001.1"/>
</dbReference>
<dbReference type="AlphaFoldDB" id="A0ABD5ZB23"/>
<dbReference type="PROSITE" id="PS51371">
    <property type="entry name" value="CBS"/>
    <property type="match status" value="2"/>
</dbReference>
<keyword evidence="1 2" id="KW-0129">CBS domain</keyword>
<dbReference type="PANTHER" id="PTHR43080:SF2">
    <property type="entry name" value="CBS DOMAIN-CONTAINING PROTEIN"/>
    <property type="match status" value="1"/>
</dbReference>
<keyword evidence="5" id="KW-1185">Reference proteome</keyword>
<dbReference type="InterPro" id="IPR000644">
    <property type="entry name" value="CBS_dom"/>
</dbReference>
<dbReference type="Proteomes" id="UP001596481">
    <property type="component" value="Unassembled WGS sequence"/>
</dbReference>